<gene>
    <name evidence="1" type="ORF">C943_02722</name>
</gene>
<reference evidence="1" key="1">
    <citation type="submission" date="2013-01" db="EMBL/GenBank/DDBJ databases">
        <title>Genome assembly of Mariniradius saccharolyticus AK6.</title>
        <authorList>
            <person name="Vaidya B."/>
            <person name="Khatri I."/>
            <person name="Tanuku N.R.S."/>
            <person name="Subramanian S."/>
            <person name="Pinnaka A."/>
        </authorList>
    </citation>
    <scope>NUCLEOTIDE SEQUENCE [LARGE SCALE GENOMIC DNA]</scope>
    <source>
        <strain evidence="1">AK6</strain>
    </source>
</reference>
<comment type="caution">
    <text evidence="1">The sequence shown here is derived from an EMBL/GenBank/DDBJ whole genome shotgun (WGS) entry which is preliminary data.</text>
</comment>
<accession>M7X7I3</accession>
<organism evidence="1 2">
    <name type="scientific">Mariniradius saccharolyticus AK6</name>
    <dbReference type="NCBI Taxonomy" id="1239962"/>
    <lineage>
        <taxon>Bacteria</taxon>
        <taxon>Pseudomonadati</taxon>
        <taxon>Bacteroidota</taxon>
        <taxon>Cytophagia</taxon>
        <taxon>Cytophagales</taxon>
        <taxon>Cyclobacteriaceae</taxon>
        <taxon>Mariniradius</taxon>
    </lineage>
</organism>
<protein>
    <submittedName>
        <fullName evidence="1">Uncharacterized protein</fullName>
    </submittedName>
</protein>
<evidence type="ECO:0000313" key="2">
    <source>
        <dbReference type="Proteomes" id="UP000010953"/>
    </source>
</evidence>
<proteinExistence type="predicted"/>
<dbReference type="AlphaFoldDB" id="M7X7I3"/>
<dbReference type="EMBL" id="AMZY02000026">
    <property type="protein sequence ID" value="EMS30934.1"/>
    <property type="molecule type" value="Genomic_DNA"/>
</dbReference>
<sequence>MQSLGSGIFRKLPEEAFTEIVGELEFIHKVSIAKRARSILNSFMDI</sequence>
<dbReference type="InParanoid" id="M7X7I3"/>
<keyword evidence="2" id="KW-1185">Reference proteome</keyword>
<evidence type="ECO:0000313" key="1">
    <source>
        <dbReference type="EMBL" id="EMS30934.1"/>
    </source>
</evidence>
<name>M7X7I3_9BACT</name>
<dbReference type="Proteomes" id="UP000010953">
    <property type="component" value="Unassembled WGS sequence"/>
</dbReference>